<evidence type="ECO:0008006" key="4">
    <source>
        <dbReference type="Google" id="ProtNLM"/>
    </source>
</evidence>
<dbReference type="Gene3D" id="1.20.1070.10">
    <property type="entry name" value="Rhodopsin 7-helix transmembrane proteins"/>
    <property type="match status" value="1"/>
</dbReference>
<keyword evidence="1" id="KW-0812">Transmembrane</keyword>
<reference evidence="2 3" key="1">
    <citation type="journal article" date="2015" name="Genome Biol.">
        <title>Comparative genomics of Steinernema reveals deeply conserved gene regulatory networks.</title>
        <authorList>
            <person name="Dillman A.R."/>
            <person name="Macchietto M."/>
            <person name="Porter C.F."/>
            <person name="Rogers A."/>
            <person name="Williams B."/>
            <person name="Antoshechkin I."/>
            <person name="Lee M.M."/>
            <person name="Goodwin Z."/>
            <person name="Lu X."/>
            <person name="Lewis E.E."/>
            <person name="Goodrich-Blair H."/>
            <person name="Stock S.P."/>
            <person name="Adams B.J."/>
            <person name="Sternberg P.W."/>
            <person name="Mortazavi A."/>
        </authorList>
    </citation>
    <scope>NUCLEOTIDE SEQUENCE [LARGE SCALE GENOMIC DNA]</scope>
    <source>
        <strain evidence="2 3">ALL</strain>
    </source>
</reference>
<feature type="transmembrane region" description="Helical" evidence="1">
    <location>
        <begin position="16"/>
        <end position="33"/>
    </location>
</feature>
<proteinExistence type="predicted"/>
<keyword evidence="1" id="KW-1133">Transmembrane helix</keyword>
<sequence length="94" mass="10681">MNVSSPSSAISNLDKIVAIVVFRCIMFTFAIFGNSFKISIILRSKKLQNEKMNLLIVLGDVILASSVPVKYFFQLVYGDINWRFMCLTIHTFIV</sequence>
<accession>A0A4V5ZZI8</accession>
<evidence type="ECO:0000313" key="2">
    <source>
        <dbReference type="EMBL" id="TKR67575.1"/>
    </source>
</evidence>
<dbReference type="AlphaFoldDB" id="A0A4V5ZZI8"/>
<evidence type="ECO:0000313" key="3">
    <source>
        <dbReference type="Proteomes" id="UP000298663"/>
    </source>
</evidence>
<feature type="transmembrane region" description="Helical" evidence="1">
    <location>
        <begin position="54"/>
        <end position="73"/>
    </location>
</feature>
<dbReference type="EMBL" id="AZBU02000008">
    <property type="protein sequence ID" value="TKR67575.1"/>
    <property type="molecule type" value="Genomic_DNA"/>
</dbReference>
<evidence type="ECO:0000256" key="1">
    <source>
        <dbReference type="SAM" id="Phobius"/>
    </source>
</evidence>
<organism evidence="2 3">
    <name type="scientific">Steinernema carpocapsae</name>
    <name type="common">Entomopathogenic nematode</name>
    <dbReference type="NCBI Taxonomy" id="34508"/>
    <lineage>
        <taxon>Eukaryota</taxon>
        <taxon>Metazoa</taxon>
        <taxon>Ecdysozoa</taxon>
        <taxon>Nematoda</taxon>
        <taxon>Chromadorea</taxon>
        <taxon>Rhabditida</taxon>
        <taxon>Tylenchina</taxon>
        <taxon>Panagrolaimomorpha</taxon>
        <taxon>Strongyloidoidea</taxon>
        <taxon>Steinernematidae</taxon>
        <taxon>Steinernema</taxon>
    </lineage>
</organism>
<name>A0A4V5ZZI8_STECR</name>
<keyword evidence="3" id="KW-1185">Reference proteome</keyword>
<gene>
    <name evidence="2" type="ORF">L596_023707</name>
</gene>
<keyword evidence="1" id="KW-0472">Membrane</keyword>
<comment type="caution">
    <text evidence="2">The sequence shown here is derived from an EMBL/GenBank/DDBJ whole genome shotgun (WGS) entry which is preliminary data.</text>
</comment>
<protein>
    <recommendedName>
        <fullName evidence="4">G-protein coupled receptors family 1 profile domain-containing protein</fullName>
    </recommendedName>
</protein>
<dbReference type="Proteomes" id="UP000298663">
    <property type="component" value="Unassembled WGS sequence"/>
</dbReference>
<reference evidence="2 3" key="2">
    <citation type="journal article" date="2019" name="G3 (Bethesda)">
        <title>Hybrid Assembly of the Genome of the Entomopathogenic Nematode Steinernema carpocapsae Identifies the X-Chromosome.</title>
        <authorList>
            <person name="Serra L."/>
            <person name="Macchietto M."/>
            <person name="Macias-Munoz A."/>
            <person name="McGill C.J."/>
            <person name="Rodriguez I.M."/>
            <person name="Rodriguez B."/>
            <person name="Murad R."/>
            <person name="Mortazavi A."/>
        </authorList>
    </citation>
    <scope>NUCLEOTIDE SEQUENCE [LARGE SCALE GENOMIC DNA]</scope>
    <source>
        <strain evidence="2 3">ALL</strain>
    </source>
</reference>